<comment type="caution">
    <text evidence="1">The sequence shown here is derived from an EMBL/GenBank/DDBJ whole genome shotgun (WGS) entry which is preliminary data.</text>
</comment>
<name>A0A9P5ZLA6_PLEER</name>
<sequence>LVLKHSHSFANCSQRFLGAYHMGLNGQQAAWAAKKHQGHHILPESIMNDL</sequence>
<dbReference type="OrthoDB" id="2416294at2759"/>
<gene>
    <name evidence="1" type="ORF">BDN71DRAFT_1344997</name>
</gene>
<organism evidence="1 2">
    <name type="scientific">Pleurotus eryngii</name>
    <name type="common">Boletus of the steppes</name>
    <dbReference type="NCBI Taxonomy" id="5323"/>
    <lineage>
        <taxon>Eukaryota</taxon>
        <taxon>Fungi</taxon>
        <taxon>Dikarya</taxon>
        <taxon>Basidiomycota</taxon>
        <taxon>Agaricomycotina</taxon>
        <taxon>Agaricomycetes</taxon>
        <taxon>Agaricomycetidae</taxon>
        <taxon>Agaricales</taxon>
        <taxon>Pleurotineae</taxon>
        <taxon>Pleurotaceae</taxon>
        <taxon>Pleurotus</taxon>
    </lineage>
</organism>
<evidence type="ECO:0000313" key="2">
    <source>
        <dbReference type="Proteomes" id="UP000807025"/>
    </source>
</evidence>
<accession>A0A9P5ZLA6</accession>
<dbReference type="Proteomes" id="UP000807025">
    <property type="component" value="Unassembled WGS sequence"/>
</dbReference>
<feature type="non-terminal residue" evidence="1">
    <location>
        <position position="1"/>
    </location>
</feature>
<proteinExistence type="predicted"/>
<keyword evidence="2" id="KW-1185">Reference proteome</keyword>
<evidence type="ECO:0000313" key="1">
    <source>
        <dbReference type="EMBL" id="KAF9489611.1"/>
    </source>
</evidence>
<reference evidence="1" key="1">
    <citation type="submission" date="2020-11" db="EMBL/GenBank/DDBJ databases">
        <authorList>
            <consortium name="DOE Joint Genome Institute"/>
            <person name="Ahrendt S."/>
            <person name="Riley R."/>
            <person name="Andreopoulos W."/>
            <person name="Labutti K."/>
            <person name="Pangilinan J."/>
            <person name="Ruiz-Duenas F.J."/>
            <person name="Barrasa J.M."/>
            <person name="Sanchez-Garcia M."/>
            <person name="Camarero S."/>
            <person name="Miyauchi S."/>
            <person name="Serrano A."/>
            <person name="Linde D."/>
            <person name="Babiker R."/>
            <person name="Drula E."/>
            <person name="Ayuso-Fernandez I."/>
            <person name="Pacheco R."/>
            <person name="Padilla G."/>
            <person name="Ferreira P."/>
            <person name="Barriuso J."/>
            <person name="Kellner H."/>
            <person name="Castanera R."/>
            <person name="Alfaro M."/>
            <person name="Ramirez L."/>
            <person name="Pisabarro A.G."/>
            <person name="Kuo A."/>
            <person name="Tritt A."/>
            <person name="Lipzen A."/>
            <person name="He G."/>
            <person name="Yan M."/>
            <person name="Ng V."/>
            <person name="Cullen D."/>
            <person name="Martin F."/>
            <person name="Rosso M.-N."/>
            <person name="Henrissat B."/>
            <person name="Hibbett D."/>
            <person name="Martinez A.T."/>
            <person name="Grigoriev I.V."/>
        </authorList>
    </citation>
    <scope>NUCLEOTIDE SEQUENCE</scope>
    <source>
        <strain evidence="1">ATCC 90797</strain>
    </source>
</reference>
<dbReference type="AlphaFoldDB" id="A0A9P5ZLA6"/>
<dbReference type="EMBL" id="MU154665">
    <property type="protein sequence ID" value="KAF9489611.1"/>
    <property type="molecule type" value="Genomic_DNA"/>
</dbReference>
<protein>
    <submittedName>
        <fullName evidence="1">Uncharacterized protein</fullName>
    </submittedName>
</protein>
<feature type="non-terminal residue" evidence="1">
    <location>
        <position position="50"/>
    </location>
</feature>